<dbReference type="GO" id="GO:0016301">
    <property type="term" value="F:kinase activity"/>
    <property type="evidence" value="ECO:0007669"/>
    <property type="project" value="UniProtKB-KW"/>
</dbReference>
<dbReference type="Gene3D" id="1.20.5.1930">
    <property type="match status" value="1"/>
</dbReference>
<evidence type="ECO:0000256" key="1">
    <source>
        <dbReference type="ARBA" id="ARBA00022679"/>
    </source>
</evidence>
<keyword evidence="1" id="KW-0808">Transferase</keyword>
<evidence type="ECO:0000313" key="8">
    <source>
        <dbReference type="Proteomes" id="UP001612741"/>
    </source>
</evidence>
<feature type="transmembrane region" description="Helical" evidence="5">
    <location>
        <begin position="12"/>
        <end position="34"/>
    </location>
</feature>
<dbReference type="InterPro" id="IPR011712">
    <property type="entry name" value="Sig_transdc_His_kin_sub3_dim/P"/>
</dbReference>
<dbReference type="Pfam" id="PF07730">
    <property type="entry name" value="HisKA_3"/>
    <property type="match status" value="1"/>
</dbReference>
<feature type="transmembrane region" description="Helical" evidence="5">
    <location>
        <begin position="40"/>
        <end position="59"/>
    </location>
</feature>
<dbReference type="Gene3D" id="3.30.565.10">
    <property type="entry name" value="Histidine kinase-like ATPase, C-terminal domain"/>
    <property type="match status" value="1"/>
</dbReference>
<organism evidence="7 8">
    <name type="scientific">Nonomuraea typhae</name>
    <dbReference type="NCBI Taxonomy" id="2603600"/>
    <lineage>
        <taxon>Bacteria</taxon>
        <taxon>Bacillati</taxon>
        <taxon>Actinomycetota</taxon>
        <taxon>Actinomycetes</taxon>
        <taxon>Streptosporangiales</taxon>
        <taxon>Streptosporangiaceae</taxon>
        <taxon>Nonomuraea</taxon>
    </lineage>
</organism>
<evidence type="ECO:0000256" key="2">
    <source>
        <dbReference type="ARBA" id="ARBA00022777"/>
    </source>
</evidence>
<dbReference type="RefSeq" id="WP_397085321.1">
    <property type="nucleotide sequence ID" value="NZ_JBITGY010000007.1"/>
</dbReference>
<evidence type="ECO:0000259" key="6">
    <source>
        <dbReference type="Pfam" id="PF07730"/>
    </source>
</evidence>
<feature type="transmembrane region" description="Helical" evidence="5">
    <location>
        <begin position="149"/>
        <end position="169"/>
    </location>
</feature>
<feature type="coiled-coil region" evidence="4">
    <location>
        <begin position="180"/>
        <end position="207"/>
    </location>
</feature>
<keyword evidence="2 7" id="KW-0418">Kinase</keyword>
<dbReference type="CDD" id="cd16917">
    <property type="entry name" value="HATPase_UhpB-NarQ-NarX-like"/>
    <property type="match status" value="1"/>
</dbReference>
<dbReference type="Proteomes" id="UP001612741">
    <property type="component" value="Unassembled WGS sequence"/>
</dbReference>
<protein>
    <submittedName>
        <fullName evidence="7">Sensor histidine kinase</fullName>
    </submittedName>
</protein>
<keyword evidence="4" id="KW-0175">Coiled coil</keyword>
<gene>
    <name evidence="7" type="ORF">ACIBG2_26945</name>
</gene>
<keyword evidence="5" id="KW-1133">Transmembrane helix</keyword>
<proteinExistence type="predicted"/>
<dbReference type="InterPro" id="IPR036890">
    <property type="entry name" value="HATPase_C_sf"/>
</dbReference>
<dbReference type="EMBL" id="JBITGY010000007">
    <property type="protein sequence ID" value="MFI6501042.1"/>
    <property type="molecule type" value="Genomic_DNA"/>
</dbReference>
<dbReference type="InterPro" id="IPR050482">
    <property type="entry name" value="Sensor_HK_TwoCompSys"/>
</dbReference>
<evidence type="ECO:0000256" key="4">
    <source>
        <dbReference type="SAM" id="Coils"/>
    </source>
</evidence>
<comment type="caution">
    <text evidence="7">The sequence shown here is derived from an EMBL/GenBank/DDBJ whole genome shotgun (WGS) entry which is preliminary data.</text>
</comment>
<evidence type="ECO:0000313" key="7">
    <source>
        <dbReference type="EMBL" id="MFI6501042.1"/>
    </source>
</evidence>
<feature type="domain" description="Signal transduction histidine kinase subgroup 3 dimerisation and phosphoacceptor" evidence="6">
    <location>
        <begin position="199"/>
        <end position="265"/>
    </location>
</feature>
<dbReference type="SUPFAM" id="SSF55874">
    <property type="entry name" value="ATPase domain of HSP90 chaperone/DNA topoisomerase II/histidine kinase"/>
    <property type="match status" value="1"/>
</dbReference>
<accession>A0ABW7YYN6</accession>
<evidence type="ECO:0000256" key="3">
    <source>
        <dbReference type="ARBA" id="ARBA00023012"/>
    </source>
</evidence>
<dbReference type="PANTHER" id="PTHR24421:SF63">
    <property type="entry name" value="SENSOR HISTIDINE KINASE DESK"/>
    <property type="match status" value="1"/>
</dbReference>
<feature type="transmembrane region" description="Helical" evidence="5">
    <location>
        <begin position="80"/>
        <end position="104"/>
    </location>
</feature>
<keyword evidence="3" id="KW-0902">Two-component regulatory system</keyword>
<keyword evidence="8" id="KW-1185">Reference proteome</keyword>
<keyword evidence="5" id="KW-0812">Transmembrane</keyword>
<sequence length="385" mass="41637">MDELTRARRLTRLILNSTLVAMWLVVVMYSVGALGTGLAARWQIAVALVMTAAFTWLYLRISNAVFEQNYLVREVTAAGALALATCALAGPAIVGWGFVAIAWVSVAVVGVSRRVMFAQLAGTWLVMSALSAAWALSGRLAFLPDGAPAVVDIVMSGVTYLIICAFTPLSNRLWVYIWHLAAKAHQAKETQARLAVAEERLRFARDLHDLVGHQLSALAVKSELAVRLADGDTAAAKAEMAEVRDLSRKALRELREAVRGYRELDLPAELESVRSVLEAAGVRCRLQLPYREVPEEAAKVFAYVVREAVTNVLKHSTATSCDITLRFTDEESTLEVRNDGVARKRAVDLGSGLTGLGERLAGVGGKLTALPNGDGEFTVKAVVPR</sequence>
<feature type="transmembrane region" description="Helical" evidence="5">
    <location>
        <begin position="116"/>
        <end position="137"/>
    </location>
</feature>
<dbReference type="PANTHER" id="PTHR24421">
    <property type="entry name" value="NITRATE/NITRITE SENSOR PROTEIN NARX-RELATED"/>
    <property type="match status" value="1"/>
</dbReference>
<evidence type="ECO:0000256" key="5">
    <source>
        <dbReference type="SAM" id="Phobius"/>
    </source>
</evidence>
<name>A0ABW7YYN6_9ACTN</name>
<keyword evidence="5" id="KW-0472">Membrane</keyword>
<reference evidence="7 8" key="1">
    <citation type="submission" date="2024-10" db="EMBL/GenBank/DDBJ databases">
        <title>The Natural Products Discovery Center: Release of the First 8490 Sequenced Strains for Exploring Actinobacteria Biosynthetic Diversity.</title>
        <authorList>
            <person name="Kalkreuter E."/>
            <person name="Kautsar S.A."/>
            <person name="Yang D."/>
            <person name="Bader C.D."/>
            <person name="Teijaro C.N."/>
            <person name="Fluegel L."/>
            <person name="Davis C.M."/>
            <person name="Simpson J.R."/>
            <person name="Lauterbach L."/>
            <person name="Steele A.D."/>
            <person name="Gui C."/>
            <person name="Meng S."/>
            <person name="Li G."/>
            <person name="Viehrig K."/>
            <person name="Ye F."/>
            <person name="Su P."/>
            <person name="Kiefer A.F."/>
            <person name="Nichols A."/>
            <person name="Cepeda A.J."/>
            <person name="Yan W."/>
            <person name="Fan B."/>
            <person name="Jiang Y."/>
            <person name="Adhikari A."/>
            <person name="Zheng C.-J."/>
            <person name="Schuster L."/>
            <person name="Cowan T.M."/>
            <person name="Smanski M.J."/>
            <person name="Chevrette M.G."/>
            <person name="De Carvalho L.P.S."/>
            <person name="Shen B."/>
        </authorList>
    </citation>
    <scope>NUCLEOTIDE SEQUENCE [LARGE SCALE GENOMIC DNA]</scope>
    <source>
        <strain evidence="7 8">NPDC050545</strain>
    </source>
</reference>